<sequence>MDSALLFSAVINAISQFWFVIPFVLLTILLRSPTIKGLIGEWYVNRKLVSALDNQQYELFKNVTLPTEDGTTQIDHILLSPFGLFVIETKNMQGWIFGSERQAKWTQQIYKHKTSFQNPLRQNYKHTETLRELLELPKEAVHSVIIFTARAEFKTTMPANVGYINQAIKFIKNHDQVYFTELQRIELAYKLAAKKLQPSIKTHVAHIKHVKEIIKDKEQTNKITNVELPESLCPRCNSELVPRKNRKTKESFIGCSSYPKCRYMSH</sequence>
<dbReference type="Pfam" id="PF08378">
    <property type="entry name" value="NERD"/>
    <property type="match status" value="1"/>
</dbReference>
<dbReference type="SUPFAM" id="SSF57783">
    <property type="entry name" value="Zinc beta-ribbon"/>
    <property type="match status" value="1"/>
</dbReference>
<dbReference type="GO" id="GO:0006265">
    <property type="term" value="P:DNA topological change"/>
    <property type="evidence" value="ECO:0007669"/>
    <property type="project" value="InterPro"/>
</dbReference>
<dbReference type="OrthoDB" id="5782056at2"/>
<gene>
    <name evidence="1" type="ORF">NVI5450_1078</name>
</gene>
<dbReference type="Gene3D" id="3.30.65.10">
    <property type="entry name" value="Bacterial Topoisomerase I, domain 1"/>
    <property type="match status" value="1"/>
</dbReference>
<dbReference type="HOGENOM" id="CLU_068011_2_0_6"/>
<dbReference type="AlphaFoldDB" id="A0A090K6X1"/>
<protein>
    <submittedName>
        <fullName evidence="1">DNA topoisomerase I</fullName>
    </submittedName>
</protein>
<dbReference type="GO" id="GO:0003677">
    <property type="term" value="F:DNA binding"/>
    <property type="evidence" value="ECO:0007669"/>
    <property type="project" value="InterPro"/>
</dbReference>
<proteinExistence type="predicted"/>
<dbReference type="EMBL" id="FPLD01000036">
    <property type="protein sequence ID" value="SGY90102.1"/>
    <property type="molecule type" value="Genomic_DNA"/>
</dbReference>
<dbReference type="Pfam" id="PF01396">
    <property type="entry name" value="Zn_ribbon_Top1"/>
    <property type="match status" value="1"/>
</dbReference>
<evidence type="ECO:0000313" key="1">
    <source>
        <dbReference type="EMBL" id="SGY90102.1"/>
    </source>
</evidence>
<reference evidence="1 2" key="1">
    <citation type="submission" date="2016-11" db="EMBL/GenBank/DDBJ databases">
        <authorList>
            <person name="Jaros S."/>
            <person name="Januszkiewicz K."/>
            <person name="Wedrychowicz H."/>
        </authorList>
    </citation>
    <scope>NUCLEOTIDE SEQUENCE [LARGE SCALE GENOMIC DNA]</scope>
    <source>
        <strain evidence="1">NVI 5450</strain>
    </source>
</reference>
<organism evidence="1 2">
    <name type="scientific">Moritella viscosa</name>
    <dbReference type="NCBI Taxonomy" id="80854"/>
    <lineage>
        <taxon>Bacteria</taxon>
        <taxon>Pseudomonadati</taxon>
        <taxon>Pseudomonadota</taxon>
        <taxon>Gammaproteobacteria</taxon>
        <taxon>Alteromonadales</taxon>
        <taxon>Moritellaceae</taxon>
        <taxon>Moritella</taxon>
    </lineage>
</organism>
<dbReference type="GO" id="GO:0003916">
    <property type="term" value="F:DNA topoisomerase activity"/>
    <property type="evidence" value="ECO:0007669"/>
    <property type="project" value="InterPro"/>
</dbReference>
<dbReference type="RefSeq" id="WP_045109838.1">
    <property type="nucleotide sequence ID" value="NZ_CAWRBC010000158.1"/>
</dbReference>
<dbReference type="GO" id="GO:0005694">
    <property type="term" value="C:chromosome"/>
    <property type="evidence" value="ECO:0007669"/>
    <property type="project" value="InterPro"/>
</dbReference>
<keyword evidence="1" id="KW-0413">Isomerase</keyword>
<dbReference type="InterPro" id="IPR013498">
    <property type="entry name" value="Topo_IA_Znf"/>
</dbReference>
<dbReference type="InterPro" id="IPR011528">
    <property type="entry name" value="NERD"/>
</dbReference>
<dbReference type="PATRIC" id="fig|80854.5.peg.1621"/>
<dbReference type="Proteomes" id="UP000183794">
    <property type="component" value="Unassembled WGS sequence"/>
</dbReference>
<dbReference type="PROSITE" id="PS50965">
    <property type="entry name" value="NERD"/>
    <property type="match status" value="1"/>
</dbReference>
<dbReference type="STRING" id="80854.MVIS_1524"/>
<dbReference type="KEGG" id="mvs:MVIS_1524"/>
<evidence type="ECO:0000313" key="2">
    <source>
        <dbReference type="Proteomes" id="UP000183794"/>
    </source>
</evidence>
<name>A0A090K6X1_9GAMM</name>
<accession>A0A090K6X1</accession>